<dbReference type="SUPFAM" id="SSF53850">
    <property type="entry name" value="Periplasmic binding protein-like II"/>
    <property type="match status" value="1"/>
</dbReference>
<organism evidence="3 4">
    <name type="scientific">Durusdinium trenchii</name>
    <dbReference type="NCBI Taxonomy" id="1381693"/>
    <lineage>
        <taxon>Eukaryota</taxon>
        <taxon>Sar</taxon>
        <taxon>Alveolata</taxon>
        <taxon>Dinophyceae</taxon>
        <taxon>Suessiales</taxon>
        <taxon>Symbiodiniaceae</taxon>
        <taxon>Durusdinium</taxon>
    </lineage>
</organism>
<proteinExistence type="predicted"/>
<keyword evidence="1" id="KW-0812">Transmembrane</keyword>
<evidence type="ECO:0008006" key="5">
    <source>
        <dbReference type="Google" id="ProtNLM"/>
    </source>
</evidence>
<evidence type="ECO:0000313" key="4">
    <source>
        <dbReference type="Proteomes" id="UP001642484"/>
    </source>
</evidence>
<keyword evidence="4" id="KW-1185">Reference proteome</keyword>
<reference evidence="3 4" key="1">
    <citation type="submission" date="2024-02" db="EMBL/GenBank/DDBJ databases">
        <authorList>
            <person name="Chen Y."/>
            <person name="Shah S."/>
            <person name="Dougan E. K."/>
            <person name="Thang M."/>
            <person name="Chan C."/>
        </authorList>
    </citation>
    <scope>NUCLEOTIDE SEQUENCE [LARGE SCALE GENOMIC DNA]</scope>
</reference>
<evidence type="ECO:0000256" key="1">
    <source>
        <dbReference type="SAM" id="Phobius"/>
    </source>
</evidence>
<feature type="chain" id="PRO_5047441233" description="Solute-binding protein family 3/N-terminal domain-containing protein" evidence="2">
    <location>
        <begin position="19"/>
        <end position="863"/>
    </location>
</feature>
<gene>
    <name evidence="3" type="ORF">CCMP2556_LOCUS25980</name>
</gene>
<protein>
    <recommendedName>
        <fullName evidence="5">Solute-binding protein family 3/N-terminal domain-containing protein</fullName>
    </recommendedName>
</protein>
<feature type="transmembrane region" description="Helical" evidence="1">
    <location>
        <begin position="783"/>
        <end position="804"/>
    </location>
</feature>
<keyword evidence="2" id="KW-0732">Signal</keyword>
<accession>A0ABP0MHY5</accession>
<feature type="transmembrane region" description="Helical" evidence="1">
    <location>
        <begin position="739"/>
        <end position="762"/>
    </location>
</feature>
<dbReference type="EMBL" id="CAXAMN010017779">
    <property type="protein sequence ID" value="CAK9051106.1"/>
    <property type="molecule type" value="Genomic_DNA"/>
</dbReference>
<evidence type="ECO:0000256" key="2">
    <source>
        <dbReference type="SAM" id="SignalP"/>
    </source>
</evidence>
<evidence type="ECO:0000313" key="3">
    <source>
        <dbReference type="EMBL" id="CAK9051106.1"/>
    </source>
</evidence>
<dbReference type="Proteomes" id="UP001642484">
    <property type="component" value="Unassembled WGS sequence"/>
</dbReference>
<keyword evidence="1" id="KW-0472">Membrane</keyword>
<keyword evidence="1" id="KW-1133">Transmembrane helix</keyword>
<feature type="signal peptide" evidence="2">
    <location>
        <begin position="1"/>
        <end position="18"/>
    </location>
</feature>
<sequence length="863" mass="97397">MTMLLWLLLWLTPFGATAKCYIDPNNTFPRQGKTLRLLKRSWMTHQLVTEVAAILLEEALNYDVELVEASTAPIEDLQRVAAGEYDANFELWPQGKSREIHRYVDLGAAHMAGGHEVFAHSGIFTMKYTVEKWPQAAFYQHLRTPTDFYGPSSLMGEALADPKDLCPTAEWNCSNFTWTPPACRSGTAACSGQVLHGPVSYTQGQIEQQIANNDLGLQVVYLTPQSLATHVWNAYAERRDLLFQADQPSEGFFGLSDEHFVPVAFPPEGSGCNKSENAYPTGGLSCELGATALLKVVSPSLWESPDARRFATVFSLTRADYDSLLTTTRLYRGNASAAACAWLLQIGPQRWSNWINFSKRIYMVESFPPVSGCFPAVYAFLGLAIVFFVVSKVFSYGMHRRRDLHAKKKETQLSSDLEQLRTKMHSRACKTHVDLTSKLVGCSKQEYVAVKWALLKGKMNFMSFFRAEEDFCTPLGQALAPPDASSALRQFYHSKMEVLVYMFTSGFAKTLISAWTYTCVAGAVGAFLAEVRTFAAKNSRVDPWVQAQAPYLDFLSSMETVSTIVQGIDFLPVFLITYMIGQDVSRWHEWLQKMLQVQGRLHDLVLIVNSSYRRVNDPRCGHEQRKAMFRWYRYFNAIHYLAYLNLVPSIGSSAETALQDLQTVGLLTHTEAERLRYSSAKVRDTLTSWLGRLWHEELEAERVQRDETDVFMRKFCDLRSILAGLNDMPCKAPPQIVRMMMLIITNTLLLLALLGCSTKTAAPQGRRGYPAKMYKDTNACIQFWPLMACYLYFICYRGMLHVMFTLDKGPFYAKGECVNVDALLISTERFAYHVFRNSFEKQCELRPAPTSPLGGGIALMSPK</sequence>
<feature type="transmembrane region" description="Helical" evidence="1">
    <location>
        <begin position="376"/>
        <end position="398"/>
    </location>
</feature>
<dbReference type="Gene3D" id="3.40.190.10">
    <property type="entry name" value="Periplasmic binding protein-like II"/>
    <property type="match status" value="1"/>
</dbReference>
<name>A0ABP0MHY5_9DINO</name>
<comment type="caution">
    <text evidence="3">The sequence shown here is derived from an EMBL/GenBank/DDBJ whole genome shotgun (WGS) entry which is preliminary data.</text>
</comment>